<dbReference type="AlphaFoldDB" id="A0A5J4X6I0"/>
<reference evidence="2 3" key="1">
    <citation type="submission" date="2019-03" db="EMBL/GenBank/DDBJ databases">
        <title>Single cell metagenomics reveals metabolic interactions within the superorganism composed of flagellate Streblomastix strix and complex community of Bacteroidetes bacteria on its surface.</title>
        <authorList>
            <person name="Treitli S.C."/>
            <person name="Kolisko M."/>
            <person name="Husnik F."/>
            <person name="Keeling P."/>
            <person name="Hampl V."/>
        </authorList>
    </citation>
    <scope>NUCLEOTIDE SEQUENCE [LARGE SCALE GENOMIC DNA]</scope>
    <source>
        <strain evidence="2">ST1C</strain>
    </source>
</reference>
<accession>A0A5J4X6I0</accession>
<dbReference type="Proteomes" id="UP000324800">
    <property type="component" value="Unassembled WGS sequence"/>
</dbReference>
<feature type="compositionally biased region" description="Basic and acidic residues" evidence="1">
    <location>
        <begin position="53"/>
        <end position="70"/>
    </location>
</feature>
<sequence length="70" mass="8172">MIQSNISDSEQNFDVQDSKEEQIAIQYIDSFAEPWFHIPQEYQGVSSSSFERSFTEGETKETEKFRNGKD</sequence>
<feature type="region of interest" description="Disordered" evidence="1">
    <location>
        <begin position="46"/>
        <end position="70"/>
    </location>
</feature>
<protein>
    <submittedName>
        <fullName evidence="2">Uncharacterized protein</fullName>
    </submittedName>
</protein>
<proteinExistence type="predicted"/>
<gene>
    <name evidence="2" type="ORF">EZS28_001628</name>
</gene>
<evidence type="ECO:0000313" key="2">
    <source>
        <dbReference type="EMBL" id="KAA6402841.1"/>
    </source>
</evidence>
<evidence type="ECO:0000256" key="1">
    <source>
        <dbReference type="SAM" id="MobiDB-lite"/>
    </source>
</evidence>
<evidence type="ECO:0000313" key="3">
    <source>
        <dbReference type="Proteomes" id="UP000324800"/>
    </source>
</evidence>
<dbReference type="EMBL" id="SNRW01000175">
    <property type="protein sequence ID" value="KAA6402841.1"/>
    <property type="molecule type" value="Genomic_DNA"/>
</dbReference>
<comment type="caution">
    <text evidence="2">The sequence shown here is derived from an EMBL/GenBank/DDBJ whole genome shotgun (WGS) entry which is preliminary data.</text>
</comment>
<organism evidence="2 3">
    <name type="scientific">Streblomastix strix</name>
    <dbReference type="NCBI Taxonomy" id="222440"/>
    <lineage>
        <taxon>Eukaryota</taxon>
        <taxon>Metamonada</taxon>
        <taxon>Preaxostyla</taxon>
        <taxon>Oxymonadida</taxon>
        <taxon>Streblomastigidae</taxon>
        <taxon>Streblomastix</taxon>
    </lineage>
</organism>
<name>A0A5J4X6I0_9EUKA</name>